<name>A0A920BQS0_9ACTN</name>
<keyword evidence="1" id="KW-0812">Transmembrane</keyword>
<evidence type="ECO:0008006" key="4">
    <source>
        <dbReference type="Google" id="ProtNLM"/>
    </source>
</evidence>
<dbReference type="InterPro" id="IPR011042">
    <property type="entry name" value="6-blade_b-propeller_TolB-like"/>
</dbReference>
<sequence length="405" mass="43146">MSANLREELRRTADQAQTYDVYAGSVAKARRGRRRSVAAWVLLVAALALAVPFVSRSRPAIPPAGSATSTLPDRLGLPAFGSRGVAGLGAASVVYSGYGGRFGPFFDDADTFALVGAATEDYRTLHTGLIEDGVLLSPDGTVVAIPEQLVDLRTGDQRPLPGVPVAWSPDGRRIVVQGTRLRIVDVTTDATIDLGPADEWTSAAWSPDGRRLAYEQDHRIIVADESGRALGSFVPPGGSVLAGKGAWAPDGRALALLPSETRSWALRWFDPADGREVSGPDLPAIDGEIFGGSLLGWRPDGSALAFVAANQPRLLALTPGTAEPVSAMALPSEVYYLDIADRAIESGQVRAGDPPFFIGPLMWPRLIVGAAGVLVLWWLIRRARERARLRRVVATPWETTHGPLV</sequence>
<comment type="caution">
    <text evidence="2">The sequence shown here is derived from an EMBL/GenBank/DDBJ whole genome shotgun (WGS) entry which is preliminary data.</text>
</comment>
<reference evidence="2 3" key="1">
    <citation type="submission" date="2021-03" db="EMBL/GenBank/DDBJ databases">
        <title>Whole genome shotgun sequence of Actinoplanes toevensis NBRC 105298.</title>
        <authorList>
            <person name="Komaki H."/>
            <person name="Tamura T."/>
        </authorList>
    </citation>
    <scope>NUCLEOTIDE SEQUENCE [LARGE SCALE GENOMIC DNA]</scope>
    <source>
        <strain evidence="2 3">NBRC 105298</strain>
    </source>
</reference>
<feature type="transmembrane region" description="Helical" evidence="1">
    <location>
        <begin position="362"/>
        <end position="380"/>
    </location>
</feature>
<feature type="transmembrane region" description="Helical" evidence="1">
    <location>
        <begin position="37"/>
        <end position="54"/>
    </location>
</feature>
<dbReference type="EMBL" id="BOQN01000143">
    <property type="protein sequence ID" value="GIM97365.1"/>
    <property type="molecule type" value="Genomic_DNA"/>
</dbReference>
<gene>
    <name evidence="2" type="ORF">Ato02nite_091580</name>
</gene>
<keyword evidence="3" id="KW-1185">Reference proteome</keyword>
<proteinExistence type="predicted"/>
<evidence type="ECO:0000313" key="3">
    <source>
        <dbReference type="Proteomes" id="UP000677082"/>
    </source>
</evidence>
<dbReference type="RefSeq" id="WP_213013006.1">
    <property type="nucleotide sequence ID" value="NZ_BOQN01000143.1"/>
</dbReference>
<protein>
    <recommendedName>
        <fullName evidence="4">WD40 repeat domain-containing protein</fullName>
    </recommendedName>
</protein>
<organism evidence="2 3">
    <name type="scientific">Paractinoplanes toevensis</name>
    <dbReference type="NCBI Taxonomy" id="571911"/>
    <lineage>
        <taxon>Bacteria</taxon>
        <taxon>Bacillati</taxon>
        <taxon>Actinomycetota</taxon>
        <taxon>Actinomycetes</taxon>
        <taxon>Micromonosporales</taxon>
        <taxon>Micromonosporaceae</taxon>
        <taxon>Paractinoplanes</taxon>
    </lineage>
</organism>
<dbReference type="Proteomes" id="UP000677082">
    <property type="component" value="Unassembled WGS sequence"/>
</dbReference>
<evidence type="ECO:0000256" key="1">
    <source>
        <dbReference type="SAM" id="Phobius"/>
    </source>
</evidence>
<keyword evidence="1" id="KW-1133">Transmembrane helix</keyword>
<evidence type="ECO:0000313" key="2">
    <source>
        <dbReference type="EMBL" id="GIM97365.1"/>
    </source>
</evidence>
<accession>A0A920BQS0</accession>
<dbReference type="Gene3D" id="2.120.10.30">
    <property type="entry name" value="TolB, C-terminal domain"/>
    <property type="match status" value="1"/>
</dbReference>
<dbReference type="AlphaFoldDB" id="A0A920BQS0"/>
<dbReference type="InterPro" id="IPR011659">
    <property type="entry name" value="WD40"/>
</dbReference>
<dbReference type="Pfam" id="PF07676">
    <property type="entry name" value="PD40"/>
    <property type="match status" value="1"/>
</dbReference>
<keyword evidence="1" id="KW-0472">Membrane</keyword>
<dbReference type="SUPFAM" id="SSF69304">
    <property type="entry name" value="Tricorn protease N-terminal domain"/>
    <property type="match status" value="1"/>
</dbReference>